<evidence type="ECO:0000256" key="2">
    <source>
        <dbReference type="ARBA" id="ARBA00022679"/>
    </source>
</evidence>
<gene>
    <name evidence="4" type="primary">ORF22078</name>
</gene>
<dbReference type="GO" id="GO:0008146">
    <property type="term" value="F:sulfotransferase activity"/>
    <property type="evidence" value="ECO:0007669"/>
    <property type="project" value="InterPro"/>
</dbReference>
<dbReference type="SUPFAM" id="SSF52540">
    <property type="entry name" value="P-loop containing nucleoside triphosphate hydrolases"/>
    <property type="match status" value="1"/>
</dbReference>
<evidence type="ECO:0000256" key="1">
    <source>
        <dbReference type="ARBA" id="ARBA00005771"/>
    </source>
</evidence>
<dbReference type="Gene3D" id="3.40.50.300">
    <property type="entry name" value="P-loop containing nucleotide triphosphate hydrolases"/>
    <property type="match status" value="1"/>
</dbReference>
<sequence>AKVMKTKIVLTTRNPKDTAISLYNHHVNLPEVYAYDGQFNDWFPLFLDGKVDNGDYFKYHLSWEKTITEHPEHPILVIKYEDMKKDLKSTIRKLAKFMDLTLSNDLVDEIAKLANFDSMKNKFKGLSTEKLIRKGEVGDWKNWLTEEQARELDIKSKNYLTGTRFQPIDHL</sequence>
<dbReference type="EMBL" id="HACG01007287">
    <property type="protein sequence ID" value="CEK54152.1"/>
    <property type="molecule type" value="Transcribed_RNA"/>
</dbReference>
<dbReference type="Pfam" id="PF00685">
    <property type="entry name" value="Sulfotransfer_1"/>
    <property type="match status" value="1"/>
</dbReference>
<evidence type="ECO:0000259" key="3">
    <source>
        <dbReference type="Pfam" id="PF00685"/>
    </source>
</evidence>
<accession>A0A0B6YCY0</accession>
<feature type="domain" description="Sulfotransferase" evidence="3">
    <location>
        <begin position="5"/>
        <end position="153"/>
    </location>
</feature>
<dbReference type="PANTHER" id="PTHR11783">
    <property type="entry name" value="SULFOTRANSFERASE SULT"/>
    <property type="match status" value="1"/>
</dbReference>
<keyword evidence="2" id="KW-0808">Transferase</keyword>
<feature type="non-terminal residue" evidence="4">
    <location>
        <position position="1"/>
    </location>
</feature>
<evidence type="ECO:0000313" key="4">
    <source>
        <dbReference type="EMBL" id="CEK54152.1"/>
    </source>
</evidence>
<dbReference type="InterPro" id="IPR027417">
    <property type="entry name" value="P-loop_NTPase"/>
</dbReference>
<organism evidence="4">
    <name type="scientific">Arion vulgaris</name>
    <dbReference type="NCBI Taxonomy" id="1028688"/>
    <lineage>
        <taxon>Eukaryota</taxon>
        <taxon>Metazoa</taxon>
        <taxon>Spiralia</taxon>
        <taxon>Lophotrochozoa</taxon>
        <taxon>Mollusca</taxon>
        <taxon>Gastropoda</taxon>
        <taxon>Heterobranchia</taxon>
        <taxon>Euthyneura</taxon>
        <taxon>Panpulmonata</taxon>
        <taxon>Eupulmonata</taxon>
        <taxon>Stylommatophora</taxon>
        <taxon>Helicina</taxon>
        <taxon>Arionoidea</taxon>
        <taxon>Arionidae</taxon>
        <taxon>Arion</taxon>
    </lineage>
</organism>
<reference evidence="4" key="1">
    <citation type="submission" date="2014-12" db="EMBL/GenBank/DDBJ databases">
        <title>Insight into the proteome of Arion vulgaris.</title>
        <authorList>
            <person name="Aradska J."/>
            <person name="Bulat T."/>
            <person name="Smidak R."/>
            <person name="Sarate P."/>
            <person name="Gangsoo J."/>
            <person name="Sialana F."/>
            <person name="Bilban M."/>
            <person name="Lubec G."/>
        </authorList>
    </citation>
    <scope>NUCLEOTIDE SEQUENCE</scope>
    <source>
        <tissue evidence="4">Skin</tissue>
    </source>
</reference>
<comment type="similarity">
    <text evidence="1">Belongs to the sulfotransferase 1 family.</text>
</comment>
<name>A0A0B6YCY0_9EUPU</name>
<dbReference type="AlphaFoldDB" id="A0A0B6YCY0"/>
<dbReference type="InterPro" id="IPR000863">
    <property type="entry name" value="Sulfotransferase_dom"/>
</dbReference>
<protein>
    <recommendedName>
        <fullName evidence="3">Sulfotransferase domain-containing protein</fullName>
    </recommendedName>
</protein>
<proteinExistence type="inferred from homology"/>